<dbReference type="GO" id="GO:0016020">
    <property type="term" value="C:membrane"/>
    <property type="evidence" value="ECO:0007669"/>
    <property type="project" value="GOC"/>
</dbReference>
<accession>A0A3N4V373</accession>
<gene>
    <name evidence="2" type="ORF">EDC50_2180</name>
</gene>
<organism evidence="2 3">
    <name type="scientific">Vulcaniibacterium tengchongense</name>
    <dbReference type="NCBI Taxonomy" id="1273429"/>
    <lineage>
        <taxon>Bacteria</taxon>
        <taxon>Pseudomonadati</taxon>
        <taxon>Pseudomonadota</taxon>
        <taxon>Gammaproteobacteria</taxon>
        <taxon>Lysobacterales</taxon>
        <taxon>Lysobacteraceae</taxon>
        <taxon>Vulcaniibacterium</taxon>
    </lineage>
</organism>
<dbReference type="Gene3D" id="3.60.10.10">
    <property type="entry name" value="Endonuclease/exonuclease/phosphatase"/>
    <property type="match status" value="1"/>
</dbReference>
<dbReference type="InterPro" id="IPR005135">
    <property type="entry name" value="Endo/exonuclease/phosphatase"/>
</dbReference>
<dbReference type="InterPro" id="IPR036691">
    <property type="entry name" value="Endo/exonu/phosph_ase_sf"/>
</dbReference>
<proteinExistence type="predicted"/>
<keyword evidence="2" id="KW-0540">Nuclease</keyword>
<dbReference type="Proteomes" id="UP000269708">
    <property type="component" value="Unassembled WGS sequence"/>
</dbReference>
<evidence type="ECO:0000313" key="2">
    <source>
        <dbReference type="EMBL" id="RPE76928.1"/>
    </source>
</evidence>
<dbReference type="SUPFAM" id="SSF56219">
    <property type="entry name" value="DNase I-like"/>
    <property type="match status" value="1"/>
</dbReference>
<dbReference type="Pfam" id="PF03372">
    <property type="entry name" value="Exo_endo_phos"/>
    <property type="match status" value="1"/>
</dbReference>
<keyword evidence="2" id="KW-0255">Endonuclease</keyword>
<name>A0A3N4V373_9GAMM</name>
<dbReference type="EMBL" id="RKQN01000003">
    <property type="protein sequence ID" value="RPE76928.1"/>
    <property type="molecule type" value="Genomic_DNA"/>
</dbReference>
<dbReference type="GO" id="GO:0004527">
    <property type="term" value="F:exonuclease activity"/>
    <property type="evidence" value="ECO:0007669"/>
    <property type="project" value="UniProtKB-KW"/>
</dbReference>
<dbReference type="InterPro" id="IPR051916">
    <property type="entry name" value="GPI-anchor_lipid_remodeler"/>
</dbReference>
<comment type="caution">
    <text evidence="2">The sequence shown here is derived from an EMBL/GenBank/DDBJ whole genome shotgun (WGS) entry which is preliminary data.</text>
</comment>
<dbReference type="GO" id="GO:0004519">
    <property type="term" value="F:endonuclease activity"/>
    <property type="evidence" value="ECO:0007669"/>
    <property type="project" value="UniProtKB-KW"/>
</dbReference>
<dbReference type="OrthoDB" id="9793162at2"/>
<dbReference type="PANTHER" id="PTHR14859:SF1">
    <property type="entry name" value="PGAP2-INTERACTING PROTEIN"/>
    <property type="match status" value="1"/>
</dbReference>
<keyword evidence="2" id="KW-0378">Hydrolase</keyword>
<feature type="domain" description="Endonuclease/exonuclease/phosphatase" evidence="1">
    <location>
        <begin position="8"/>
        <end position="237"/>
    </location>
</feature>
<protein>
    <submittedName>
        <fullName evidence="2">Endonuclease/exonuclease/phosphatase family metal-dependent hydrolase</fullName>
    </submittedName>
</protein>
<dbReference type="PANTHER" id="PTHR14859">
    <property type="entry name" value="CALCOFLUOR WHITE HYPERSENSITIVE PROTEIN PRECURSOR"/>
    <property type="match status" value="1"/>
</dbReference>
<dbReference type="AlphaFoldDB" id="A0A3N4V373"/>
<keyword evidence="3" id="KW-1185">Reference proteome</keyword>
<dbReference type="GO" id="GO:0006506">
    <property type="term" value="P:GPI anchor biosynthetic process"/>
    <property type="evidence" value="ECO:0007669"/>
    <property type="project" value="TreeGrafter"/>
</dbReference>
<evidence type="ECO:0000259" key="1">
    <source>
        <dbReference type="Pfam" id="PF03372"/>
    </source>
</evidence>
<evidence type="ECO:0000313" key="3">
    <source>
        <dbReference type="Proteomes" id="UP000269708"/>
    </source>
</evidence>
<sequence length="254" mass="28555">MASLRVLTANIHKGFSMSSRRFVLPELREAIRAERADLVFLQEVLGEHSGHSRRHPAWPAVPHYEYLADTLWPQFAYGKNAAYPAGHHGNALLSRHPILQQVNRDVSIAGHESRGVLHCTLALPDGRELHTLCVHLGLREAHRRRQLDLLCRIVHEEVPADAPLIVAGDFNDWRRRGHARVEACGLHEVFERSSGRLAATFPARWPVLPLDRIYLRHAWASQARVLADRPWSRLSDHATLFACVELDPPAGGAA</sequence>
<keyword evidence="2" id="KW-0269">Exonuclease</keyword>
<reference evidence="2 3" key="1">
    <citation type="submission" date="2018-11" db="EMBL/GenBank/DDBJ databases">
        <title>Genomic Encyclopedia of Type Strains, Phase IV (KMG-IV): sequencing the most valuable type-strain genomes for metagenomic binning, comparative biology and taxonomic classification.</title>
        <authorList>
            <person name="Goeker M."/>
        </authorList>
    </citation>
    <scope>NUCLEOTIDE SEQUENCE [LARGE SCALE GENOMIC DNA]</scope>
    <source>
        <strain evidence="2 3">DSM 25623</strain>
    </source>
</reference>
<dbReference type="RefSeq" id="WP_123770522.1">
    <property type="nucleotide sequence ID" value="NZ_RKQN01000003.1"/>
</dbReference>